<keyword evidence="3" id="KW-1185">Reference proteome</keyword>
<proteinExistence type="predicted"/>
<gene>
    <name evidence="2" type="ORF">KIL84_011787</name>
</gene>
<name>A0A9D3XFF8_9SAUR</name>
<comment type="caution">
    <text evidence="2">The sequence shown here is derived from an EMBL/GenBank/DDBJ whole genome shotgun (WGS) entry which is preliminary data.</text>
</comment>
<evidence type="ECO:0000256" key="1">
    <source>
        <dbReference type="SAM" id="MobiDB-lite"/>
    </source>
</evidence>
<feature type="compositionally biased region" description="Basic and acidic residues" evidence="1">
    <location>
        <begin position="140"/>
        <end position="150"/>
    </location>
</feature>
<reference evidence="2" key="1">
    <citation type="submission" date="2021-09" db="EMBL/GenBank/DDBJ databases">
        <title>The genome of Mauremys mutica provides insights into the evolution of semi-aquatic lifestyle.</title>
        <authorList>
            <person name="Gong S."/>
            <person name="Gao Y."/>
        </authorList>
    </citation>
    <scope>NUCLEOTIDE SEQUENCE</scope>
    <source>
        <strain evidence="2">MM-2020</strain>
        <tissue evidence="2">Muscle</tissue>
    </source>
</reference>
<feature type="region of interest" description="Disordered" evidence="1">
    <location>
        <begin position="113"/>
        <end position="150"/>
    </location>
</feature>
<dbReference type="Proteomes" id="UP000827986">
    <property type="component" value="Unassembled WGS sequence"/>
</dbReference>
<dbReference type="EMBL" id="JAHDVG010000474">
    <property type="protein sequence ID" value="KAH1178085.1"/>
    <property type="molecule type" value="Genomic_DNA"/>
</dbReference>
<evidence type="ECO:0000313" key="2">
    <source>
        <dbReference type="EMBL" id="KAH1178085.1"/>
    </source>
</evidence>
<organism evidence="2 3">
    <name type="scientific">Mauremys mutica</name>
    <name type="common">yellowpond turtle</name>
    <dbReference type="NCBI Taxonomy" id="74926"/>
    <lineage>
        <taxon>Eukaryota</taxon>
        <taxon>Metazoa</taxon>
        <taxon>Chordata</taxon>
        <taxon>Craniata</taxon>
        <taxon>Vertebrata</taxon>
        <taxon>Euteleostomi</taxon>
        <taxon>Archelosauria</taxon>
        <taxon>Testudinata</taxon>
        <taxon>Testudines</taxon>
        <taxon>Cryptodira</taxon>
        <taxon>Durocryptodira</taxon>
        <taxon>Testudinoidea</taxon>
        <taxon>Geoemydidae</taxon>
        <taxon>Geoemydinae</taxon>
        <taxon>Mauremys</taxon>
    </lineage>
</organism>
<sequence>MAKGRPGVGPPAFSYPGWLPQEPHPFCRSDPCRQRLLRERRSELAAGRDCSCCSAGGFPTPVGAASPGQEPSAHVPLLKPLPHSERIWGNPTAKWGGTHRAVRWCLTFGGRVFSPPPINPSPSSPRPGGGLGSGMVDDVAGGKEPRSPSF</sequence>
<accession>A0A9D3XFF8</accession>
<evidence type="ECO:0000313" key="3">
    <source>
        <dbReference type="Proteomes" id="UP000827986"/>
    </source>
</evidence>
<dbReference type="AlphaFoldDB" id="A0A9D3XFF8"/>
<feature type="compositionally biased region" description="Pro residues" evidence="1">
    <location>
        <begin position="114"/>
        <end position="125"/>
    </location>
</feature>
<protein>
    <submittedName>
        <fullName evidence="2">Uncharacterized protein</fullName>
    </submittedName>
</protein>